<evidence type="ECO:0000313" key="4">
    <source>
        <dbReference type="Proteomes" id="UP000631535"/>
    </source>
</evidence>
<feature type="compositionally biased region" description="Basic and acidic residues" evidence="1">
    <location>
        <begin position="44"/>
        <end position="56"/>
    </location>
</feature>
<keyword evidence="2" id="KW-0812">Transmembrane</keyword>
<keyword evidence="4" id="KW-1185">Reference proteome</keyword>
<evidence type="ECO:0000256" key="2">
    <source>
        <dbReference type="SAM" id="Phobius"/>
    </source>
</evidence>
<reference evidence="4" key="1">
    <citation type="journal article" date="2019" name="Int. J. Syst. Evol. Microbiol.">
        <title>The Global Catalogue of Microorganisms (GCM) 10K type strain sequencing project: providing services to taxonomists for standard genome sequencing and annotation.</title>
        <authorList>
            <consortium name="The Broad Institute Genomics Platform"/>
            <consortium name="The Broad Institute Genome Sequencing Center for Infectious Disease"/>
            <person name="Wu L."/>
            <person name="Ma J."/>
        </authorList>
    </citation>
    <scope>NUCLEOTIDE SEQUENCE [LARGE SCALE GENOMIC DNA]</scope>
    <source>
        <strain evidence="4">CGMCC 4.7178</strain>
    </source>
</reference>
<sequence length="388" mass="41902">MAGRGNPPEGPDDASGGDDEYRDEYRSVVFDESFVKAAQLQEFSARERMEDEEHAAVRQRASMSSATGDDDGTEDGTDTGYERSTITASRQGIVLVLLIVLAFGTAIYMGIRNPYQAPAEPAVEPMRASLLPLAPRDEVPGATPSDLYEHSPAARFRTGADGVNLPPARRTAHFSESQVLSALTAAKEYVVESSLDPAVLTGNSDRTVRILLDPAQQAQFDQSMDNPRNDGRHSATGWMIRFDPSKTVLADPRVRVQGTLAVQESGPDALEVVADHVFVYAVRAPDVGEGDDADERSSLFTVRREVRFQIDREDLRRQQLAVRQVAMRAGPLPCSADMSATLRPLLVGEKAKDDGGAGTDPYARGREAASMCGVLATSAQPSPEKPAE</sequence>
<feature type="compositionally biased region" description="Acidic residues" evidence="1">
    <location>
        <begin position="68"/>
        <end position="77"/>
    </location>
</feature>
<proteinExistence type="predicted"/>
<dbReference type="EMBL" id="BMMP01000005">
    <property type="protein sequence ID" value="GGO47487.1"/>
    <property type="molecule type" value="Genomic_DNA"/>
</dbReference>
<feature type="transmembrane region" description="Helical" evidence="2">
    <location>
        <begin position="92"/>
        <end position="111"/>
    </location>
</feature>
<keyword evidence="2" id="KW-0472">Membrane</keyword>
<keyword evidence="2" id="KW-1133">Transmembrane helix</keyword>
<dbReference type="Proteomes" id="UP000631535">
    <property type="component" value="Unassembled WGS sequence"/>
</dbReference>
<accession>A0ABQ2M6Y5</accession>
<protein>
    <submittedName>
        <fullName evidence="3">Uncharacterized protein</fullName>
    </submittedName>
</protein>
<name>A0ABQ2M6Y5_9ACTN</name>
<feature type="compositionally biased region" description="Acidic residues" evidence="1">
    <location>
        <begin position="10"/>
        <end position="22"/>
    </location>
</feature>
<evidence type="ECO:0000313" key="3">
    <source>
        <dbReference type="EMBL" id="GGO47487.1"/>
    </source>
</evidence>
<feature type="region of interest" description="Disordered" evidence="1">
    <location>
        <begin position="1"/>
        <end position="22"/>
    </location>
</feature>
<feature type="region of interest" description="Disordered" evidence="1">
    <location>
        <begin position="43"/>
        <end position="83"/>
    </location>
</feature>
<dbReference type="RefSeq" id="WP_189036752.1">
    <property type="nucleotide sequence ID" value="NZ_BMMP01000005.1"/>
</dbReference>
<comment type="caution">
    <text evidence="3">The sequence shown here is derived from an EMBL/GenBank/DDBJ whole genome shotgun (WGS) entry which is preliminary data.</text>
</comment>
<gene>
    <name evidence="3" type="ORF">GCM10012287_20260</name>
</gene>
<organism evidence="3 4">
    <name type="scientific">Streptomyces daqingensis</name>
    <dbReference type="NCBI Taxonomy" id="1472640"/>
    <lineage>
        <taxon>Bacteria</taxon>
        <taxon>Bacillati</taxon>
        <taxon>Actinomycetota</taxon>
        <taxon>Actinomycetes</taxon>
        <taxon>Kitasatosporales</taxon>
        <taxon>Streptomycetaceae</taxon>
        <taxon>Streptomyces</taxon>
    </lineage>
</organism>
<evidence type="ECO:0000256" key="1">
    <source>
        <dbReference type="SAM" id="MobiDB-lite"/>
    </source>
</evidence>